<feature type="transmembrane region" description="Helical" evidence="13">
    <location>
        <begin position="149"/>
        <end position="169"/>
    </location>
</feature>
<keyword evidence="11 13" id="KW-0472">Membrane</keyword>
<feature type="domain" description="Myosin-binding" evidence="14">
    <location>
        <begin position="159"/>
        <end position="442"/>
    </location>
</feature>
<dbReference type="InterPro" id="IPR026858">
    <property type="entry name" value="Vezatin"/>
</dbReference>
<dbReference type="PANTHER" id="PTHR15989:SF5">
    <property type="entry name" value="VEZATIN"/>
    <property type="match status" value="1"/>
</dbReference>
<evidence type="ECO:0000256" key="11">
    <source>
        <dbReference type="ARBA" id="ARBA00023136"/>
    </source>
</evidence>
<evidence type="ECO:0000313" key="16">
    <source>
        <dbReference type="Proteomes" id="UP001324427"/>
    </source>
</evidence>
<evidence type="ECO:0000256" key="9">
    <source>
        <dbReference type="ARBA" id="ARBA00022989"/>
    </source>
</evidence>
<dbReference type="GO" id="GO:0017022">
    <property type="term" value="F:myosin binding"/>
    <property type="evidence" value="ECO:0007669"/>
    <property type="project" value="InterPro"/>
</dbReference>
<dbReference type="PANTHER" id="PTHR15989">
    <property type="entry name" value="VEZATIN"/>
    <property type="match status" value="1"/>
</dbReference>
<sequence length="623" mass="68158">METIHAGGTPLSAYLEGDGYLDRGFDDDSDADQTPFASELATAPSFAPPSHAAIPPQKGRLSLLPQLQTGATPQSSISKVHNAWSTAVNSRLGRADNARFIEHFRYIIVASQLLNEYLDQGSLQPIAVASHGLDGAGDASGSSGVSTSLYGAVATAAVAFVLVYLIHWARSGRSGFVSKSRVALALTVFTVVAFVGYGYVRRQWLKFLRRNAVSAASNMTANWQAFEVSSSSALSFIQEVELVSKGYKLSTPLPPASRIEENGPSRRCGRLRKALHKAYASTIPACIEACNTLRSLIDEDDLEKYFEVYDINGQDAKEALGEDSLSILEDDPESLKSLRVLAYRAGVLRRVTLCSLMALEADGGKPDFYRWRAATDVVEAMSKVVGSSAERLRQMLSEMETLSIPQTPAKTSTHTPSREKMRSQVRKISMLSSGIRGLQAKMQILREETNRSIEQQEDLTDLGPSLMAQYESIGTDLKELMQAWDAGKMSLQSNITKQERRISMASSGIRSPVSSIGGLTAVEEGGTPDDALKALNGDTFSNRSSMATTPSDEEQVFEAIAMPRQRSTLTREERLMKMQDDRERQATQRAKRDSNTHMLRELESVINLRPRRNVSGAARVTSL</sequence>
<evidence type="ECO:0000256" key="3">
    <source>
        <dbReference type="ARBA" id="ARBA00004651"/>
    </source>
</evidence>
<keyword evidence="9 13" id="KW-1133">Transmembrane helix</keyword>
<dbReference type="Pfam" id="PF12632">
    <property type="entry name" value="Vezatin"/>
    <property type="match status" value="1"/>
</dbReference>
<dbReference type="GO" id="GO:0005886">
    <property type="term" value="C:plasma membrane"/>
    <property type="evidence" value="ECO:0007669"/>
    <property type="project" value="UniProtKB-SubCell"/>
</dbReference>
<evidence type="ECO:0000256" key="13">
    <source>
        <dbReference type="SAM" id="Phobius"/>
    </source>
</evidence>
<proteinExistence type="inferred from homology"/>
<evidence type="ECO:0000256" key="5">
    <source>
        <dbReference type="ARBA" id="ARBA00018125"/>
    </source>
</evidence>
<keyword evidence="6" id="KW-1003">Cell membrane</keyword>
<keyword evidence="8" id="KW-0965">Cell junction</keyword>
<evidence type="ECO:0000256" key="7">
    <source>
        <dbReference type="ARBA" id="ARBA00022692"/>
    </source>
</evidence>
<dbReference type="GO" id="GO:0098609">
    <property type="term" value="P:cell-cell adhesion"/>
    <property type="evidence" value="ECO:0007669"/>
    <property type="project" value="InterPro"/>
</dbReference>
<dbReference type="GO" id="GO:0005634">
    <property type="term" value="C:nucleus"/>
    <property type="evidence" value="ECO:0007669"/>
    <property type="project" value="UniProtKB-SubCell"/>
</dbReference>
<keyword evidence="12" id="KW-0539">Nucleus</keyword>
<accession>A0AAV9JXP6</accession>
<comment type="caution">
    <text evidence="15">The sequence shown here is derived from an EMBL/GenBank/DDBJ whole genome shotgun (WGS) entry which is preliminary data.</text>
</comment>
<reference evidence="15 16" key="1">
    <citation type="submission" date="2021-11" db="EMBL/GenBank/DDBJ databases">
        <title>Black yeast isolated from Biological Soil Crust.</title>
        <authorList>
            <person name="Kurbessoian T."/>
        </authorList>
    </citation>
    <scope>NUCLEOTIDE SEQUENCE [LARGE SCALE GENOMIC DNA]</scope>
    <source>
        <strain evidence="15 16">CCFEE 5522</strain>
    </source>
</reference>
<dbReference type="InterPro" id="IPR026859">
    <property type="entry name" value="Myosin-bd"/>
</dbReference>
<evidence type="ECO:0000256" key="6">
    <source>
        <dbReference type="ARBA" id="ARBA00022475"/>
    </source>
</evidence>
<evidence type="ECO:0000256" key="4">
    <source>
        <dbReference type="ARBA" id="ARBA00007245"/>
    </source>
</evidence>
<dbReference type="AlphaFoldDB" id="A0AAV9JXP6"/>
<feature type="transmembrane region" description="Helical" evidence="13">
    <location>
        <begin position="181"/>
        <end position="200"/>
    </location>
</feature>
<evidence type="ECO:0000313" key="15">
    <source>
        <dbReference type="EMBL" id="KAK4550332.1"/>
    </source>
</evidence>
<keyword evidence="10" id="KW-0175">Coiled coil</keyword>
<evidence type="ECO:0000259" key="14">
    <source>
        <dbReference type="Pfam" id="PF12632"/>
    </source>
</evidence>
<evidence type="ECO:0000256" key="2">
    <source>
        <dbReference type="ARBA" id="ARBA00004536"/>
    </source>
</evidence>
<comment type="similarity">
    <text evidence="4">Belongs to the vezatin family.</text>
</comment>
<evidence type="ECO:0000256" key="1">
    <source>
        <dbReference type="ARBA" id="ARBA00004123"/>
    </source>
</evidence>
<comment type="subcellular location">
    <subcellularLocation>
        <location evidence="2">Cell junction</location>
        <location evidence="2">Adherens junction</location>
    </subcellularLocation>
    <subcellularLocation>
        <location evidence="3">Cell membrane</location>
        <topology evidence="3">Multi-pass membrane protein</topology>
    </subcellularLocation>
    <subcellularLocation>
        <location evidence="1">Nucleus</location>
    </subcellularLocation>
</comment>
<dbReference type="EMBL" id="JAVFHQ010000002">
    <property type="protein sequence ID" value="KAK4550332.1"/>
    <property type="molecule type" value="Genomic_DNA"/>
</dbReference>
<keyword evidence="7 13" id="KW-0812">Transmembrane</keyword>
<evidence type="ECO:0000256" key="10">
    <source>
        <dbReference type="ARBA" id="ARBA00023054"/>
    </source>
</evidence>
<dbReference type="Proteomes" id="UP001324427">
    <property type="component" value="Unassembled WGS sequence"/>
</dbReference>
<evidence type="ECO:0000256" key="12">
    <source>
        <dbReference type="ARBA" id="ARBA00023242"/>
    </source>
</evidence>
<keyword evidence="16" id="KW-1185">Reference proteome</keyword>
<organism evidence="15 16">
    <name type="scientific">Oleoguttula mirabilis</name>
    <dbReference type="NCBI Taxonomy" id="1507867"/>
    <lineage>
        <taxon>Eukaryota</taxon>
        <taxon>Fungi</taxon>
        <taxon>Dikarya</taxon>
        <taxon>Ascomycota</taxon>
        <taxon>Pezizomycotina</taxon>
        <taxon>Dothideomycetes</taxon>
        <taxon>Dothideomycetidae</taxon>
        <taxon>Mycosphaerellales</taxon>
        <taxon>Teratosphaeriaceae</taxon>
        <taxon>Oleoguttula</taxon>
    </lineage>
</organism>
<protein>
    <recommendedName>
        <fullName evidence="5">Vezatin</fullName>
    </recommendedName>
</protein>
<gene>
    <name evidence="15" type="ORF">LTR36_003299</name>
</gene>
<evidence type="ECO:0000256" key="8">
    <source>
        <dbReference type="ARBA" id="ARBA00022949"/>
    </source>
</evidence>
<name>A0AAV9JXP6_9PEZI</name>